<accession>A0A1E3M0J2</accession>
<dbReference type="PANTHER" id="PTHR32089:SF112">
    <property type="entry name" value="LYSOZYME-LIKE PROTEIN-RELATED"/>
    <property type="match status" value="1"/>
</dbReference>
<keyword evidence="1 3" id="KW-0807">Transducer</keyword>
<dbReference type="NCBIfam" id="TIGR00229">
    <property type="entry name" value="sensory_box"/>
    <property type="match status" value="1"/>
</dbReference>
<dbReference type="SUPFAM" id="SSF55785">
    <property type="entry name" value="PYP-like sensor domain (PAS domain)"/>
    <property type="match status" value="1"/>
</dbReference>
<protein>
    <submittedName>
        <fullName evidence="6">Chemotaxis protein</fullName>
    </submittedName>
</protein>
<feature type="domain" description="PAC" evidence="5">
    <location>
        <begin position="88"/>
        <end position="140"/>
    </location>
</feature>
<reference evidence="6 7" key="1">
    <citation type="submission" date="2016-08" db="EMBL/GenBank/DDBJ databases">
        <title>Draft genome of the agarase producing Sphingomonas sp. MCT13.</title>
        <authorList>
            <person name="D'Andrea M.M."/>
            <person name="Rossolini G.M."/>
            <person name="Thaller M.C."/>
        </authorList>
    </citation>
    <scope>NUCLEOTIDE SEQUENCE [LARGE SCALE GENOMIC DNA]</scope>
    <source>
        <strain evidence="6 7">MCT13</strain>
    </source>
</reference>
<dbReference type="OrthoDB" id="9765776at2"/>
<sequence>MGQGLTFDKDRDSGSHGAAWRALCRSQAVIEFDLDGTVRWANDVFLTLMGYRASDLSGQHHRIFCEPDYAAAPAYAAFWQRLGAGEFASGEFKRLDRNGRPCWLQATYNPILDANGRPERILKIATDITHAKLVSLALETRIQQLADIVNTIDAIATRTNLLALNATIEAARAGEVGRGFAVVAGEVKNLAGQTRVATVRATHMLAEKLSDL</sequence>
<dbReference type="GO" id="GO:0007165">
    <property type="term" value="P:signal transduction"/>
    <property type="evidence" value="ECO:0007669"/>
    <property type="project" value="UniProtKB-KW"/>
</dbReference>
<dbReference type="PROSITE" id="PS50113">
    <property type="entry name" value="PAC"/>
    <property type="match status" value="1"/>
</dbReference>
<proteinExistence type="inferred from homology"/>
<dbReference type="CDD" id="cd00130">
    <property type="entry name" value="PAS"/>
    <property type="match status" value="1"/>
</dbReference>
<dbReference type="InterPro" id="IPR004090">
    <property type="entry name" value="Chemotax_Me-accpt_rcpt"/>
</dbReference>
<dbReference type="RefSeq" id="WP_069318768.1">
    <property type="nucleotide sequence ID" value="NZ_MDDS01000004.1"/>
</dbReference>
<dbReference type="InterPro" id="IPR000700">
    <property type="entry name" value="PAS-assoc_C"/>
</dbReference>
<dbReference type="Pfam" id="PF00015">
    <property type="entry name" value="MCPsignal"/>
    <property type="match status" value="1"/>
</dbReference>
<dbReference type="InterPro" id="IPR000014">
    <property type="entry name" value="PAS"/>
</dbReference>
<evidence type="ECO:0000256" key="1">
    <source>
        <dbReference type="ARBA" id="ARBA00023224"/>
    </source>
</evidence>
<dbReference type="Gene3D" id="3.30.450.20">
    <property type="entry name" value="PAS domain"/>
    <property type="match status" value="1"/>
</dbReference>
<evidence type="ECO:0000259" key="5">
    <source>
        <dbReference type="PROSITE" id="PS50113"/>
    </source>
</evidence>
<dbReference type="InterPro" id="IPR001610">
    <property type="entry name" value="PAC"/>
</dbReference>
<dbReference type="Proteomes" id="UP000094487">
    <property type="component" value="Unassembled WGS sequence"/>
</dbReference>
<comment type="similarity">
    <text evidence="2">Belongs to the methyl-accepting chemotaxis (MCP) protein family.</text>
</comment>
<dbReference type="InterPro" id="IPR035965">
    <property type="entry name" value="PAS-like_dom_sf"/>
</dbReference>
<dbReference type="PRINTS" id="PR00260">
    <property type="entry name" value="CHEMTRNSDUCR"/>
</dbReference>
<evidence type="ECO:0000256" key="3">
    <source>
        <dbReference type="PROSITE-ProRule" id="PRU00284"/>
    </source>
</evidence>
<comment type="caution">
    <text evidence="6">The sequence shown here is derived from an EMBL/GenBank/DDBJ whole genome shotgun (WGS) entry which is preliminary data.</text>
</comment>
<dbReference type="EMBL" id="MDDS01000004">
    <property type="protein sequence ID" value="ODP39532.1"/>
    <property type="molecule type" value="Genomic_DNA"/>
</dbReference>
<dbReference type="GO" id="GO:0004888">
    <property type="term" value="F:transmembrane signaling receptor activity"/>
    <property type="evidence" value="ECO:0007669"/>
    <property type="project" value="InterPro"/>
</dbReference>
<dbReference type="Gene3D" id="6.10.250.3200">
    <property type="match status" value="1"/>
</dbReference>
<keyword evidence="7" id="KW-1185">Reference proteome</keyword>
<dbReference type="InterPro" id="IPR004089">
    <property type="entry name" value="MCPsignal_dom"/>
</dbReference>
<dbReference type="PROSITE" id="PS50111">
    <property type="entry name" value="CHEMOTAXIS_TRANSDUC_2"/>
    <property type="match status" value="1"/>
</dbReference>
<dbReference type="AlphaFoldDB" id="A0A1E3M0J2"/>
<dbReference type="SUPFAM" id="SSF58104">
    <property type="entry name" value="Methyl-accepting chemotaxis protein (MCP) signaling domain"/>
    <property type="match status" value="1"/>
</dbReference>
<dbReference type="PANTHER" id="PTHR32089">
    <property type="entry name" value="METHYL-ACCEPTING CHEMOTAXIS PROTEIN MCPB"/>
    <property type="match status" value="1"/>
</dbReference>
<evidence type="ECO:0000313" key="7">
    <source>
        <dbReference type="Proteomes" id="UP000094487"/>
    </source>
</evidence>
<dbReference type="GO" id="GO:0006935">
    <property type="term" value="P:chemotaxis"/>
    <property type="evidence" value="ECO:0007669"/>
    <property type="project" value="InterPro"/>
</dbReference>
<dbReference type="InterPro" id="IPR013656">
    <property type="entry name" value="PAS_4"/>
</dbReference>
<name>A0A1E3M0J2_9SPHN</name>
<dbReference type="STRING" id="1888892.BFL28_09265"/>
<organism evidence="6 7">
    <name type="scientific">Sphingomonas turrisvirgatae</name>
    <dbReference type="NCBI Taxonomy" id="1888892"/>
    <lineage>
        <taxon>Bacteria</taxon>
        <taxon>Pseudomonadati</taxon>
        <taxon>Pseudomonadota</taxon>
        <taxon>Alphaproteobacteria</taxon>
        <taxon>Sphingomonadales</taxon>
        <taxon>Sphingomonadaceae</taxon>
        <taxon>Sphingomonas</taxon>
    </lineage>
</organism>
<dbReference type="Pfam" id="PF08448">
    <property type="entry name" value="PAS_4"/>
    <property type="match status" value="1"/>
</dbReference>
<evidence type="ECO:0000313" key="6">
    <source>
        <dbReference type="EMBL" id="ODP39532.1"/>
    </source>
</evidence>
<gene>
    <name evidence="6" type="ORF">BFL28_09265</name>
</gene>
<evidence type="ECO:0000259" key="4">
    <source>
        <dbReference type="PROSITE" id="PS50111"/>
    </source>
</evidence>
<dbReference type="SMART" id="SM00086">
    <property type="entry name" value="PAC"/>
    <property type="match status" value="1"/>
</dbReference>
<evidence type="ECO:0000256" key="2">
    <source>
        <dbReference type="ARBA" id="ARBA00029447"/>
    </source>
</evidence>
<feature type="domain" description="Methyl-accepting transducer" evidence="4">
    <location>
        <begin position="138"/>
        <end position="212"/>
    </location>
</feature>
<dbReference type="GO" id="GO:0016020">
    <property type="term" value="C:membrane"/>
    <property type="evidence" value="ECO:0007669"/>
    <property type="project" value="InterPro"/>
</dbReference>